<protein>
    <submittedName>
        <fullName evidence="2">Uncharacterized protein</fullName>
    </submittedName>
</protein>
<name>A0A0F8VSF5_9ZZZZ</name>
<accession>A0A0F8VSF5</accession>
<gene>
    <name evidence="2" type="ORF">LCGC14_3156570</name>
</gene>
<dbReference type="EMBL" id="LAZR01069645">
    <property type="protein sequence ID" value="KKK47303.1"/>
    <property type="molecule type" value="Genomic_DNA"/>
</dbReference>
<reference evidence="2" key="1">
    <citation type="journal article" date="2015" name="Nature">
        <title>Complex archaea that bridge the gap between prokaryotes and eukaryotes.</title>
        <authorList>
            <person name="Spang A."/>
            <person name="Saw J.H."/>
            <person name="Jorgensen S.L."/>
            <person name="Zaremba-Niedzwiedzka K."/>
            <person name="Martijn J."/>
            <person name="Lind A.E."/>
            <person name="van Eijk R."/>
            <person name="Schleper C."/>
            <person name="Guy L."/>
            <person name="Ettema T.J."/>
        </authorList>
    </citation>
    <scope>NUCLEOTIDE SEQUENCE</scope>
</reference>
<organism evidence="2">
    <name type="scientific">marine sediment metagenome</name>
    <dbReference type="NCBI Taxonomy" id="412755"/>
    <lineage>
        <taxon>unclassified sequences</taxon>
        <taxon>metagenomes</taxon>
        <taxon>ecological metagenomes</taxon>
    </lineage>
</organism>
<evidence type="ECO:0000256" key="1">
    <source>
        <dbReference type="SAM" id="MobiDB-lite"/>
    </source>
</evidence>
<sequence length="98" mass="10591">MPGSTGTHFANWAGKRRTRLWSEGRPIDPQQGDEYYDSTQDTYYRYNGTIWVGAHFTTTTSTSTSTTTTSTSTTTTSTSSSTSTTTSTSTSTSTTTTV</sequence>
<comment type="caution">
    <text evidence="2">The sequence shown here is derived from an EMBL/GenBank/DDBJ whole genome shotgun (WGS) entry which is preliminary data.</text>
</comment>
<dbReference type="AlphaFoldDB" id="A0A0F8VSF5"/>
<evidence type="ECO:0000313" key="2">
    <source>
        <dbReference type="EMBL" id="KKK47303.1"/>
    </source>
</evidence>
<proteinExistence type="predicted"/>
<feature type="region of interest" description="Disordered" evidence="1">
    <location>
        <begin position="60"/>
        <end position="98"/>
    </location>
</feature>